<dbReference type="GO" id="GO:0000105">
    <property type="term" value="P:L-histidine biosynthetic process"/>
    <property type="evidence" value="ECO:0007669"/>
    <property type="project" value="UniProtKB-UniPathway"/>
</dbReference>
<comment type="similarity">
    <text evidence="3">Belongs to the inositol monophosphatase superfamily.</text>
</comment>
<dbReference type="InterPro" id="IPR011809">
    <property type="entry name" value="His_9_proposed"/>
</dbReference>
<reference evidence="12" key="1">
    <citation type="submission" date="2020-05" db="EMBL/GenBank/DDBJ databases">
        <authorList>
            <person name="Chiriac C."/>
            <person name="Salcher M."/>
            <person name="Ghai R."/>
            <person name="Kavagutti S V."/>
        </authorList>
    </citation>
    <scope>NUCLEOTIDE SEQUENCE</scope>
</reference>
<dbReference type="AlphaFoldDB" id="A0A6J7HXL6"/>
<dbReference type="InterPro" id="IPR051090">
    <property type="entry name" value="Inositol_monoP_superfamily"/>
</dbReference>
<evidence type="ECO:0000256" key="6">
    <source>
        <dbReference type="ARBA" id="ARBA00022723"/>
    </source>
</evidence>
<dbReference type="GO" id="GO:0046872">
    <property type="term" value="F:metal ion binding"/>
    <property type="evidence" value="ECO:0007669"/>
    <property type="project" value="UniProtKB-KW"/>
</dbReference>
<evidence type="ECO:0000256" key="2">
    <source>
        <dbReference type="ARBA" id="ARBA00004970"/>
    </source>
</evidence>
<dbReference type="GO" id="GO:0004401">
    <property type="term" value="F:histidinol-phosphatase activity"/>
    <property type="evidence" value="ECO:0007669"/>
    <property type="project" value="UniProtKB-EC"/>
</dbReference>
<evidence type="ECO:0000256" key="4">
    <source>
        <dbReference type="ARBA" id="ARBA00013085"/>
    </source>
</evidence>
<dbReference type="InterPro" id="IPR000760">
    <property type="entry name" value="Inositol_monophosphatase-like"/>
</dbReference>
<evidence type="ECO:0000256" key="5">
    <source>
        <dbReference type="ARBA" id="ARBA00022605"/>
    </source>
</evidence>
<dbReference type="InterPro" id="IPR020583">
    <property type="entry name" value="Inositol_monoP_metal-BS"/>
</dbReference>
<comment type="catalytic activity">
    <reaction evidence="11">
        <text>L-histidinol phosphate + H2O = L-histidinol + phosphate</text>
        <dbReference type="Rhea" id="RHEA:14465"/>
        <dbReference type="ChEBI" id="CHEBI:15377"/>
        <dbReference type="ChEBI" id="CHEBI:43474"/>
        <dbReference type="ChEBI" id="CHEBI:57699"/>
        <dbReference type="ChEBI" id="CHEBI:57980"/>
        <dbReference type="EC" id="3.1.3.15"/>
    </reaction>
</comment>
<comment type="pathway">
    <text evidence="2">Amino-acid biosynthesis; L-histidine biosynthesis; L-histidine from 5-phospho-alpha-D-ribose 1-diphosphate: step 8/9.</text>
</comment>
<evidence type="ECO:0000256" key="7">
    <source>
        <dbReference type="ARBA" id="ARBA00022801"/>
    </source>
</evidence>
<evidence type="ECO:0000313" key="12">
    <source>
        <dbReference type="EMBL" id="CAB4922445.1"/>
    </source>
</evidence>
<keyword evidence="5" id="KW-0028">Amino-acid biosynthesis</keyword>
<dbReference type="UniPathway" id="UPA00031">
    <property type="reaction ID" value="UER00013"/>
</dbReference>
<organism evidence="12">
    <name type="scientific">freshwater metagenome</name>
    <dbReference type="NCBI Taxonomy" id="449393"/>
    <lineage>
        <taxon>unclassified sequences</taxon>
        <taxon>metagenomes</taxon>
        <taxon>ecological metagenomes</taxon>
    </lineage>
</organism>
<proteinExistence type="inferred from homology"/>
<evidence type="ECO:0000256" key="8">
    <source>
        <dbReference type="ARBA" id="ARBA00022842"/>
    </source>
</evidence>
<dbReference type="PANTHER" id="PTHR43200">
    <property type="entry name" value="PHOSPHATASE"/>
    <property type="match status" value="1"/>
</dbReference>
<protein>
    <recommendedName>
        <fullName evidence="4">histidinol-phosphatase</fullName>
        <ecNumber evidence="4">3.1.3.15</ecNumber>
    </recommendedName>
    <alternativeName>
        <fullName evidence="10">Histidinol-phosphate phosphatase</fullName>
    </alternativeName>
</protein>
<evidence type="ECO:0000256" key="1">
    <source>
        <dbReference type="ARBA" id="ARBA00001946"/>
    </source>
</evidence>
<sequence>MSLTDDLQLALRLAEVADSLTMRRFRAADLQVTAKPDLTPVTEADLAAESALRSVLAQERPHDLIVGEEGGGTLTVPGRRWIIDPIDGTKNYVRGVPVWATLIALVEGPGATTDPAIVGVVSAPALARRWWAARGQGAWCTSPGDETPRRLRVSGVTSLSDASFSYSDGNGWETAGGTDALAHLRSRIWRSRAYGDFWSHMLVAEGAVDISAEPELNPWDVAALIPIIEEAGGKMTSFDGSPALGGPGSALATNGALHADVLALFG</sequence>
<keyword evidence="9" id="KW-0368">Histidine biosynthesis</keyword>
<dbReference type="Pfam" id="PF00459">
    <property type="entry name" value="Inositol_P"/>
    <property type="match status" value="1"/>
</dbReference>
<accession>A0A6J7HXL6</accession>
<dbReference type="FunFam" id="3.30.540.10:FF:000003">
    <property type="entry name" value="Inositol-1-monophosphatase"/>
    <property type="match status" value="1"/>
</dbReference>
<evidence type="ECO:0000256" key="3">
    <source>
        <dbReference type="ARBA" id="ARBA00009759"/>
    </source>
</evidence>
<dbReference type="NCBIfam" id="TIGR02067">
    <property type="entry name" value="his_9_HisN"/>
    <property type="match status" value="1"/>
</dbReference>
<dbReference type="SUPFAM" id="SSF56655">
    <property type="entry name" value="Carbohydrate phosphatase"/>
    <property type="match status" value="1"/>
</dbReference>
<comment type="cofactor">
    <cofactor evidence="1">
        <name>Mg(2+)</name>
        <dbReference type="ChEBI" id="CHEBI:18420"/>
    </cofactor>
</comment>
<keyword evidence="7" id="KW-0378">Hydrolase</keyword>
<dbReference type="PANTHER" id="PTHR43200:SF6">
    <property type="entry name" value="3'(2'),5'-BISPHOSPHATE NUCLEOTIDASE"/>
    <property type="match status" value="1"/>
</dbReference>
<keyword evidence="8" id="KW-0460">Magnesium</keyword>
<name>A0A6J7HXL6_9ZZZZ</name>
<dbReference type="Gene3D" id="3.40.190.80">
    <property type="match status" value="1"/>
</dbReference>
<dbReference type="PROSITE" id="PS00629">
    <property type="entry name" value="IMP_1"/>
    <property type="match status" value="1"/>
</dbReference>
<keyword evidence="6" id="KW-0479">Metal-binding</keyword>
<dbReference type="Gene3D" id="3.30.540.10">
    <property type="entry name" value="Fructose-1,6-Bisphosphatase, subunit A, domain 1"/>
    <property type="match status" value="1"/>
</dbReference>
<evidence type="ECO:0000256" key="11">
    <source>
        <dbReference type="ARBA" id="ARBA00049158"/>
    </source>
</evidence>
<gene>
    <name evidence="12" type="ORF">UFOPK3610_01492</name>
</gene>
<dbReference type="EMBL" id="CAFBMR010000073">
    <property type="protein sequence ID" value="CAB4922445.1"/>
    <property type="molecule type" value="Genomic_DNA"/>
</dbReference>
<dbReference type="PRINTS" id="PR00377">
    <property type="entry name" value="IMPHPHTASES"/>
</dbReference>
<evidence type="ECO:0000256" key="9">
    <source>
        <dbReference type="ARBA" id="ARBA00023102"/>
    </source>
</evidence>
<dbReference type="EC" id="3.1.3.15" evidence="4"/>
<evidence type="ECO:0000256" key="10">
    <source>
        <dbReference type="ARBA" id="ARBA00033209"/>
    </source>
</evidence>